<accession>A0A422N223</accession>
<reference evidence="1 2" key="1">
    <citation type="journal article" date="2018" name="BMC Genomics">
        <title>Genomic comparison of Trypanosoma conorhini and Trypanosoma rangeli to Trypanosoma cruzi strains of high and low virulence.</title>
        <authorList>
            <person name="Bradwell K.R."/>
            <person name="Koparde V.N."/>
            <person name="Matveyev A.V."/>
            <person name="Serrano M.G."/>
            <person name="Alves J.M."/>
            <person name="Parikh H."/>
            <person name="Huang B."/>
            <person name="Lee V."/>
            <person name="Espinosa-Alvarez O."/>
            <person name="Ortiz P.A."/>
            <person name="Costa-Martins A.G."/>
            <person name="Teixeira M.M."/>
            <person name="Buck G.A."/>
        </authorList>
    </citation>
    <scope>NUCLEOTIDE SEQUENCE [LARGE SCALE GENOMIC DNA]</scope>
    <source>
        <strain evidence="1 2">AM80</strain>
    </source>
</reference>
<evidence type="ECO:0000313" key="2">
    <source>
        <dbReference type="Proteomes" id="UP000283634"/>
    </source>
</evidence>
<name>A0A422N223_TRYRA</name>
<keyword evidence="2" id="KW-1185">Reference proteome</keyword>
<organism evidence="1 2">
    <name type="scientific">Trypanosoma rangeli</name>
    <dbReference type="NCBI Taxonomy" id="5698"/>
    <lineage>
        <taxon>Eukaryota</taxon>
        <taxon>Discoba</taxon>
        <taxon>Euglenozoa</taxon>
        <taxon>Kinetoplastea</taxon>
        <taxon>Metakinetoplastina</taxon>
        <taxon>Trypanosomatida</taxon>
        <taxon>Trypanosomatidae</taxon>
        <taxon>Trypanosoma</taxon>
        <taxon>Herpetosoma</taxon>
    </lineage>
</organism>
<dbReference type="AlphaFoldDB" id="A0A422N223"/>
<dbReference type="RefSeq" id="XP_029235231.1">
    <property type="nucleotide sequence ID" value="XM_029384915.1"/>
</dbReference>
<dbReference type="OrthoDB" id="1925837at2759"/>
<evidence type="ECO:0000313" key="1">
    <source>
        <dbReference type="EMBL" id="RNE99489.1"/>
    </source>
</evidence>
<protein>
    <submittedName>
        <fullName evidence="1">Uncharacterized protein</fullName>
    </submittedName>
</protein>
<sequence>MSPSLHGPLTLRTIVRLASGEPSSAMRRTRTCVTLPREPVRPSTLMIKPTCAWSDCCTVTSSCVAFLSFFAAATSVMTTKLPMQQYREKDKATRREKWSL</sequence>
<dbReference type="EMBL" id="MKGL01000383">
    <property type="protein sequence ID" value="RNE99489.1"/>
    <property type="molecule type" value="Genomic_DNA"/>
</dbReference>
<dbReference type="Proteomes" id="UP000283634">
    <property type="component" value="Unassembled WGS sequence"/>
</dbReference>
<proteinExistence type="predicted"/>
<comment type="caution">
    <text evidence="1">The sequence shown here is derived from an EMBL/GenBank/DDBJ whole genome shotgun (WGS) entry which is preliminary data.</text>
</comment>
<dbReference type="GeneID" id="40332088"/>
<gene>
    <name evidence="1" type="ORF">TraAM80_08155</name>
</gene>